<dbReference type="InterPro" id="IPR036388">
    <property type="entry name" value="WH-like_DNA-bd_sf"/>
</dbReference>
<organism evidence="2">
    <name type="scientific">marine sediment metagenome</name>
    <dbReference type="NCBI Taxonomy" id="412755"/>
    <lineage>
        <taxon>unclassified sequences</taxon>
        <taxon>metagenomes</taxon>
        <taxon>ecological metagenomes</taxon>
    </lineage>
</organism>
<sequence length="93" mass="10843">MFFGKRFSGYRGEAFSGLDLLVLSIIRSHEGISGYKISQVINRKFKPMWRASPGTIYPLLNRLNDKGFVETEEFIDKNNRKKKIYRIKGRIQA</sequence>
<protein>
    <recommendedName>
        <fullName evidence="1">Transcription regulator PadR N-terminal domain-containing protein</fullName>
    </recommendedName>
</protein>
<dbReference type="Pfam" id="PF03551">
    <property type="entry name" value="PadR"/>
    <property type="match status" value="1"/>
</dbReference>
<dbReference type="PANTHER" id="PTHR43252:SF5">
    <property type="entry name" value="TRANSCRIPTIONAL REGULATOR, PADR-LIKE FAMILY"/>
    <property type="match status" value="1"/>
</dbReference>
<gene>
    <name evidence="2" type="ORF">S03H2_45511</name>
</gene>
<evidence type="ECO:0000313" key="2">
    <source>
        <dbReference type="EMBL" id="GAH71584.1"/>
    </source>
</evidence>
<evidence type="ECO:0000259" key="1">
    <source>
        <dbReference type="Pfam" id="PF03551"/>
    </source>
</evidence>
<dbReference type="AlphaFoldDB" id="X1IZS6"/>
<feature type="non-terminal residue" evidence="2">
    <location>
        <position position="93"/>
    </location>
</feature>
<accession>X1IZS6</accession>
<dbReference type="Gene3D" id="1.10.10.10">
    <property type="entry name" value="Winged helix-like DNA-binding domain superfamily/Winged helix DNA-binding domain"/>
    <property type="match status" value="1"/>
</dbReference>
<dbReference type="InterPro" id="IPR005149">
    <property type="entry name" value="Tscrpt_reg_PadR_N"/>
</dbReference>
<dbReference type="InterPro" id="IPR036390">
    <property type="entry name" value="WH_DNA-bd_sf"/>
</dbReference>
<reference evidence="2" key="1">
    <citation type="journal article" date="2014" name="Front. Microbiol.">
        <title>High frequency of phylogenetically diverse reductive dehalogenase-homologous genes in deep subseafloor sedimentary metagenomes.</title>
        <authorList>
            <person name="Kawai M."/>
            <person name="Futagami T."/>
            <person name="Toyoda A."/>
            <person name="Takaki Y."/>
            <person name="Nishi S."/>
            <person name="Hori S."/>
            <person name="Arai W."/>
            <person name="Tsubouchi T."/>
            <person name="Morono Y."/>
            <person name="Uchiyama I."/>
            <person name="Ito T."/>
            <person name="Fujiyama A."/>
            <person name="Inagaki F."/>
            <person name="Takami H."/>
        </authorList>
    </citation>
    <scope>NUCLEOTIDE SEQUENCE</scope>
    <source>
        <strain evidence="2">Expedition CK06-06</strain>
    </source>
</reference>
<dbReference type="SUPFAM" id="SSF46785">
    <property type="entry name" value="Winged helix' DNA-binding domain"/>
    <property type="match status" value="1"/>
</dbReference>
<dbReference type="PANTHER" id="PTHR43252">
    <property type="entry name" value="TRANSCRIPTIONAL REGULATOR YQJI"/>
    <property type="match status" value="1"/>
</dbReference>
<name>X1IZS6_9ZZZZ</name>
<comment type="caution">
    <text evidence="2">The sequence shown here is derived from an EMBL/GenBank/DDBJ whole genome shotgun (WGS) entry which is preliminary data.</text>
</comment>
<dbReference type="EMBL" id="BARU01028520">
    <property type="protein sequence ID" value="GAH71584.1"/>
    <property type="molecule type" value="Genomic_DNA"/>
</dbReference>
<proteinExistence type="predicted"/>
<feature type="domain" description="Transcription regulator PadR N-terminal" evidence="1">
    <location>
        <begin position="22"/>
        <end position="87"/>
    </location>
</feature>